<dbReference type="InterPro" id="IPR045555">
    <property type="entry name" value="VMAP-M0"/>
</dbReference>
<dbReference type="EMBL" id="FMDM01000001">
    <property type="protein sequence ID" value="SCG36832.1"/>
    <property type="molecule type" value="Genomic_DNA"/>
</dbReference>
<dbReference type="Gene3D" id="2.40.10.120">
    <property type="match status" value="1"/>
</dbReference>
<dbReference type="Proteomes" id="UP000199360">
    <property type="component" value="Unassembled WGS sequence"/>
</dbReference>
<sequence>MSDAVTAWAESHLGECLVLVDGRMAGSGFFVAPGMILTCAHVAGPTASQVRVQWQGVPHLGTVLDASPPPTGAATLWPWPDLAVIRVDGLTGHPCVWLTTRMPGLGNPCVGAGYTSTLAPALKPAVGLLHLTGRHDFPPGVLLKISHEEVTPGMSGGPVLDPATGGVWGVVKAKRDHGGGFVAPLIGLRHLAPAVHRALWRAHDLHHRRADHHRRPAFDADRSGTYVVPAEERDLRGILAGLPEIPAEQHRADYERSAGPLAKPPSAPHHDYGDVAADLMGLVAPPAGEPPQVLAYAADLARRHGELPELRDWLLYRAGRLGVSPVIRNRLTETSSTAPVSVMVRLRPAGNNHLRYHVTMWRYVDADHVVPVVDDLDAVPWPEARQRVQDSLVEQIRQLTAHERDIMVEFILPQELLNEPVHSWALWRSRRWETLGSKYAVVVRDLERLEDAESMAFLKRRWRMTARQFLRSGLVSVHCDDRRSHEAMWAWIGGHPLLSAVALPGPPDDAPSRVALEVALPEGVPALAWCGMRCEKCSGDACPVRLFQSALAGSLAETRHDALPQRVLELRRAAAADNHWGRDLVLLWDDPTRRPPRQQMLPPGEAEVA</sequence>
<dbReference type="Pfam" id="PF20028">
    <property type="entry name" value="VMAP-C"/>
    <property type="match status" value="1"/>
</dbReference>
<protein>
    <submittedName>
        <fullName evidence="3">Trypsin-like peptidase domain-containing protein</fullName>
    </submittedName>
</protein>
<keyword evidence="4" id="KW-1185">Reference proteome</keyword>
<evidence type="ECO:0000313" key="3">
    <source>
        <dbReference type="EMBL" id="SCG36832.1"/>
    </source>
</evidence>
<dbReference type="Pfam" id="PF19916">
    <property type="entry name" value="VMAP-M0"/>
    <property type="match status" value="1"/>
</dbReference>
<feature type="domain" description="vWA-MoxR associated protein C-terminal" evidence="2">
    <location>
        <begin position="355"/>
        <end position="591"/>
    </location>
</feature>
<name>A0A1C5GSR3_9ACTN</name>
<reference evidence="4" key="1">
    <citation type="submission" date="2016-06" db="EMBL/GenBank/DDBJ databases">
        <authorList>
            <person name="Varghese N."/>
            <person name="Submissions Spin"/>
        </authorList>
    </citation>
    <scope>NUCLEOTIDE SEQUENCE [LARGE SCALE GENOMIC DNA]</scope>
    <source>
        <strain evidence="4">DSM 45647</strain>
    </source>
</reference>
<dbReference type="InterPro" id="IPR009003">
    <property type="entry name" value="Peptidase_S1_PA"/>
</dbReference>
<evidence type="ECO:0000259" key="2">
    <source>
        <dbReference type="Pfam" id="PF20028"/>
    </source>
</evidence>
<feature type="domain" description="vWA-MoxR associated protein middle region 0" evidence="1">
    <location>
        <begin position="230"/>
        <end position="328"/>
    </location>
</feature>
<dbReference type="InterPro" id="IPR045450">
    <property type="entry name" value="VMAP_C"/>
</dbReference>
<dbReference type="STRING" id="745366.GA0070213_101510"/>
<evidence type="ECO:0000313" key="4">
    <source>
        <dbReference type="Proteomes" id="UP000199360"/>
    </source>
</evidence>
<proteinExistence type="predicted"/>
<dbReference type="SUPFAM" id="SSF50494">
    <property type="entry name" value="Trypsin-like serine proteases"/>
    <property type="match status" value="1"/>
</dbReference>
<gene>
    <name evidence="3" type="ORF">GA0070213_101510</name>
</gene>
<dbReference type="Pfam" id="PF13365">
    <property type="entry name" value="Trypsin_2"/>
    <property type="match status" value="1"/>
</dbReference>
<accession>A0A1C5GSR3</accession>
<dbReference type="AlphaFoldDB" id="A0A1C5GSR3"/>
<evidence type="ECO:0000259" key="1">
    <source>
        <dbReference type="Pfam" id="PF19916"/>
    </source>
</evidence>
<organism evidence="3 4">
    <name type="scientific">Micromonospora humi</name>
    <dbReference type="NCBI Taxonomy" id="745366"/>
    <lineage>
        <taxon>Bacteria</taxon>
        <taxon>Bacillati</taxon>
        <taxon>Actinomycetota</taxon>
        <taxon>Actinomycetes</taxon>
        <taxon>Micromonosporales</taxon>
        <taxon>Micromonosporaceae</taxon>
        <taxon>Micromonospora</taxon>
    </lineage>
</organism>